<protein>
    <recommendedName>
        <fullName evidence="3">chitinase</fullName>
        <ecNumber evidence="3">3.2.1.14</ecNumber>
    </recommendedName>
</protein>
<dbReference type="InterPro" id="IPR001223">
    <property type="entry name" value="Glyco_hydro18_cat"/>
</dbReference>
<dbReference type="InterPro" id="IPR011583">
    <property type="entry name" value="Chitinase_II/V-like_cat"/>
</dbReference>
<dbReference type="InterPro" id="IPR036508">
    <property type="entry name" value="Chitin-bd_dom_sf"/>
</dbReference>
<dbReference type="Gene3D" id="3.10.50.10">
    <property type="match status" value="1"/>
</dbReference>
<dbReference type="SUPFAM" id="SSF57625">
    <property type="entry name" value="Invertebrate chitin-binding proteins"/>
    <property type="match status" value="1"/>
</dbReference>
<keyword evidence="7" id="KW-0146">Chitin degradation</keyword>
<dbReference type="SUPFAM" id="SSF54556">
    <property type="entry name" value="Chitinase insertion domain"/>
    <property type="match status" value="1"/>
</dbReference>
<dbReference type="PROSITE" id="PS01095">
    <property type="entry name" value="GH18_1"/>
    <property type="match status" value="1"/>
</dbReference>
<dbReference type="SMART" id="SM00636">
    <property type="entry name" value="Glyco_18"/>
    <property type="match status" value="1"/>
</dbReference>
<comment type="caution">
    <text evidence="17">The sequence shown here is derived from an EMBL/GenBank/DDBJ whole genome shotgun (WGS) entry which is preliminary data.</text>
</comment>
<dbReference type="SUPFAM" id="SSF51445">
    <property type="entry name" value="(Trans)glycosidases"/>
    <property type="match status" value="1"/>
</dbReference>
<keyword evidence="4" id="KW-0147">Chitin-binding</keyword>
<dbReference type="PANTHER" id="PTHR11177">
    <property type="entry name" value="CHITINASE"/>
    <property type="match status" value="1"/>
</dbReference>
<evidence type="ECO:0000256" key="3">
    <source>
        <dbReference type="ARBA" id="ARBA00012729"/>
    </source>
</evidence>
<keyword evidence="5 14" id="KW-0732">Signal</keyword>
<evidence type="ECO:0000256" key="14">
    <source>
        <dbReference type="SAM" id="SignalP"/>
    </source>
</evidence>
<dbReference type="Pfam" id="PF01607">
    <property type="entry name" value="CBM_14"/>
    <property type="match status" value="1"/>
</dbReference>
<feature type="region of interest" description="Disordered" evidence="13">
    <location>
        <begin position="423"/>
        <end position="509"/>
    </location>
</feature>
<dbReference type="InterPro" id="IPR029070">
    <property type="entry name" value="Chitinase_insertion_sf"/>
</dbReference>
<dbReference type="GO" id="GO:0005576">
    <property type="term" value="C:extracellular region"/>
    <property type="evidence" value="ECO:0007669"/>
    <property type="project" value="InterPro"/>
</dbReference>
<feature type="region of interest" description="Disordered" evidence="13">
    <location>
        <begin position="533"/>
        <end position="593"/>
    </location>
</feature>
<dbReference type="PANTHER" id="PTHR11177:SF360">
    <property type="entry name" value="CHITINASE 4-RELATED"/>
    <property type="match status" value="1"/>
</dbReference>
<feature type="compositionally biased region" description="Low complexity" evidence="13">
    <location>
        <begin position="813"/>
        <end position="823"/>
    </location>
</feature>
<feature type="compositionally biased region" description="Polar residues" evidence="13">
    <location>
        <begin position="842"/>
        <end position="851"/>
    </location>
</feature>
<dbReference type="Gene3D" id="3.20.20.80">
    <property type="entry name" value="Glycosidases"/>
    <property type="match status" value="2"/>
</dbReference>
<feature type="compositionally biased region" description="Pro residues" evidence="13">
    <location>
        <begin position="674"/>
        <end position="684"/>
    </location>
</feature>
<keyword evidence="18" id="KW-1185">Reference proteome</keyword>
<name>A0AAE1EX49_PETCI</name>
<dbReference type="AlphaFoldDB" id="A0AAE1EX49"/>
<dbReference type="InterPro" id="IPR050314">
    <property type="entry name" value="Glycosyl_Hydrlase_18"/>
</dbReference>
<dbReference type="PROSITE" id="PS51910">
    <property type="entry name" value="GH18_2"/>
    <property type="match status" value="1"/>
</dbReference>
<dbReference type="EC" id="3.2.1.14" evidence="3"/>
<feature type="compositionally biased region" description="Basic and acidic residues" evidence="13">
    <location>
        <begin position="582"/>
        <end position="593"/>
    </location>
</feature>
<feature type="region of interest" description="Disordered" evidence="13">
    <location>
        <begin position="670"/>
        <end position="706"/>
    </location>
</feature>
<feature type="compositionally biased region" description="Basic and acidic residues" evidence="13">
    <location>
        <begin position="553"/>
        <end position="563"/>
    </location>
</feature>
<keyword evidence="10 12" id="KW-0326">Glycosidase</keyword>
<dbReference type="FunFam" id="3.20.20.80:FF:000007">
    <property type="entry name" value="Acidic mammalian chitinase"/>
    <property type="match status" value="1"/>
</dbReference>
<feature type="region of interest" description="Disordered" evidence="13">
    <location>
        <begin position="800"/>
        <end position="825"/>
    </location>
</feature>
<dbReference type="GO" id="GO:0008843">
    <property type="term" value="F:endochitinase activity"/>
    <property type="evidence" value="ECO:0007669"/>
    <property type="project" value="UniProtKB-EC"/>
</dbReference>
<dbReference type="FunFam" id="3.10.50.10:FF:000004">
    <property type="entry name" value="Chitinase 5"/>
    <property type="match status" value="1"/>
</dbReference>
<organism evidence="17 18">
    <name type="scientific">Petrolisthes cinctipes</name>
    <name type="common">Flat porcelain crab</name>
    <dbReference type="NCBI Taxonomy" id="88211"/>
    <lineage>
        <taxon>Eukaryota</taxon>
        <taxon>Metazoa</taxon>
        <taxon>Ecdysozoa</taxon>
        <taxon>Arthropoda</taxon>
        <taxon>Crustacea</taxon>
        <taxon>Multicrustacea</taxon>
        <taxon>Malacostraca</taxon>
        <taxon>Eumalacostraca</taxon>
        <taxon>Eucarida</taxon>
        <taxon>Decapoda</taxon>
        <taxon>Pleocyemata</taxon>
        <taxon>Anomura</taxon>
        <taxon>Galatheoidea</taxon>
        <taxon>Porcellanidae</taxon>
        <taxon>Petrolisthes</taxon>
    </lineage>
</organism>
<evidence type="ECO:0000259" key="15">
    <source>
        <dbReference type="PROSITE" id="PS50940"/>
    </source>
</evidence>
<feature type="chain" id="PRO_5041923881" description="chitinase" evidence="14">
    <location>
        <begin position="32"/>
        <end position="948"/>
    </location>
</feature>
<evidence type="ECO:0000256" key="2">
    <source>
        <dbReference type="ARBA" id="ARBA00009121"/>
    </source>
</evidence>
<dbReference type="GO" id="GO:0008061">
    <property type="term" value="F:chitin binding"/>
    <property type="evidence" value="ECO:0007669"/>
    <property type="project" value="UniProtKB-KW"/>
</dbReference>
<keyword evidence="6 12" id="KW-0378">Hydrolase</keyword>
<evidence type="ECO:0000259" key="16">
    <source>
        <dbReference type="PROSITE" id="PS51910"/>
    </source>
</evidence>
<evidence type="ECO:0000256" key="8">
    <source>
        <dbReference type="ARBA" id="ARBA00023157"/>
    </source>
</evidence>
<reference evidence="17" key="1">
    <citation type="submission" date="2023-10" db="EMBL/GenBank/DDBJ databases">
        <title>Genome assemblies of two species of porcelain crab, Petrolisthes cinctipes and Petrolisthes manimaculis (Anomura: Porcellanidae).</title>
        <authorList>
            <person name="Angst P."/>
        </authorList>
    </citation>
    <scope>NUCLEOTIDE SEQUENCE</scope>
    <source>
        <strain evidence="17">PB745_01</strain>
        <tissue evidence="17">Gill</tissue>
    </source>
</reference>
<dbReference type="EMBL" id="JAWQEG010004106">
    <property type="protein sequence ID" value="KAK3862991.1"/>
    <property type="molecule type" value="Genomic_DNA"/>
</dbReference>
<evidence type="ECO:0000256" key="10">
    <source>
        <dbReference type="ARBA" id="ARBA00023295"/>
    </source>
</evidence>
<evidence type="ECO:0000313" key="18">
    <source>
        <dbReference type="Proteomes" id="UP001286313"/>
    </source>
</evidence>
<feature type="compositionally biased region" description="Low complexity" evidence="13">
    <location>
        <begin position="685"/>
        <end position="699"/>
    </location>
</feature>
<dbReference type="GO" id="GO:0000272">
    <property type="term" value="P:polysaccharide catabolic process"/>
    <property type="evidence" value="ECO:0007669"/>
    <property type="project" value="UniProtKB-KW"/>
</dbReference>
<dbReference type="InterPro" id="IPR017853">
    <property type="entry name" value="GH"/>
</dbReference>
<evidence type="ECO:0000256" key="9">
    <source>
        <dbReference type="ARBA" id="ARBA00023277"/>
    </source>
</evidence>
<evidence type="ECO:0000256" key="5">
    <source>
        <dbReference type="ARBA" id="ARBA00022729"/>
    </source>
</evidence>
<comment type="similarity">
    <text evidence="2">Belongs to the glycosyl hydrolase 18 family. Chitinase class II subfamily.</text>
</comment>
<evidence type="ECO:0000256" key="6">
    <source>
        <dbReference type="ARBA" id="ARBA00022801"/>
    </source>
</evidence>
<dbReference type="SMART" id="SM00494">
    <property type="entry name" value="ChtBD2"/>
    <property type="match status" value="1"/>
</dbReference>
<feature type="signal peptide" evidence="14">
    <location>
        <begin position="1"/>
        <end position="31"/>
    </location>
</feature>
<evidence type="ECO:0000256" key="12">
    <source>
        <dbReference type="RuleBase" id="RU000489"/>
    </source>
</evidence>
<evidence type="ECO:0000313" key="17">
    <source>
        <dbReference type="EMBL" id="KAK3862991.1"/>
    </source>
</evidence>
<gene>
    <name evidence="17" type="ORF">Pcinc_031195</name>
</gene>
<keyword evidence="8" id="KW-1015">Disulfide bond</keyword>
<dbReference type="Pfam" id="PF00704">
    <property type="entry name" value="Glyco_hydro_18"/>
    <property type="match status" value="1"/>
</dbReference>
<dbReference type="PROSITE" id="PS50940">
    <property type="entry name" value="CHIT_BIND_II"/>
    <property type="match status" value="1"/>
</dbReference>
<feature type="region of interest" description="Disordered" evidence="13">
    <location>
        <begin position="842"/>
        <end position="908"/>
    </location>
</feature>
<evidence type="ECO:0000256" key="11">
    <source>
        <dbReference type="ARBA" id="ARBA00023326"/>
    </source>
</evidence>
<feature type="domain" description="Chitin-binding type-2" evidence="15">
    <location>
        <begin position="706"/>
        <end position="766"/>
    </location>
</feature>
<dbReference type="GO" id="GO:0006032">
    <property type="term" value="P:chitin catabolic process"/>
    <property type="evidence" value="ECO:0007669"/>
    <property type="project" value="UniProtKB-KW"/>
</dbReference>
<feature type="region of interest" description="Disordered" evidence="13">
    <location>
        <begin position="630"/>
        <end position="649"/>
    </location>
</feature>
<feature type="compositionally biased region" description="Acidic residues" evidence="13">
    <location>
        <begin position="533"/>
        <end position="552"/>
    </location>
</feature>
<feature type="compositionally biased region" description="Basic and acidic residues" evidence="13">
    <location>
        <begin position="635"/>
        <end position="649"/>
    </location>
</feature>
<evidence type="ECO:0000256" key="4">
    <source>
        <dbReference type="ARBA" id="ARBA00022669"/>
    </source>
</evidence>
<keyword evidence="11" id="KW-0624">Polysaccharide degradation</keyword>
<keyword evidence="9" id="KW-0119">Carbohydrate metabolism</keyword>
<sequence>MCVNFLSPHYVLALLLSPLLLLLLCVLPGDGVSIRERRIEVDEAEGNSVSNISTSNNSISSLPLATSSDDERVMLCYHGSWAVYRPSRGKFVVEDIDPFLCTHLVYAFAGLHADTHTIYSLDPYNDLYENYGKGGYKRFTGLKKVNSDLKTLLGLGGWTEGSTKYSQMVSSKETRATFINSSVAFLHKYGFDGMDIDWEYPTLRGGKPQDKVNFGLLLKEMRPVFDQHGLLITAAVCAGKLTIDVAYDIQAFASYLDLVNLMAYDFHGSWERFAHHHEPLYAYSKDKGAYLRLNVDYAVRYWIHLGLPPTKLLMGVGTYGRCYTLTSPANTTPYSSAPQPGLPGPYTRARGILGYNEICEAHRKGGWTVVRDKTMVSPYTYSGRQWCGYDDPTSAAVKAHYIKNHGLAGAMVWSLDTDDFSGYCSTSPQQDPEVREEEESLGVREESGETEEEVREEGERGETGEVREEGEGRDIGEEVREEGERGETEEVREERGETEEEVREEGEGRDIGEERMVVTIREGENYLSVREEGIEEAEENESVKEEEGETEEERNAIRIRGEEGLSAQKEGGEIEEEEGETGEERKAVTEGDGRIEREGVWREEIRGIEQVARRIERVDSRIGRVERRMQHHPHPTTEEINQRTEERDGQEWRGNVRFPIITTIRTILRDGRPIPTPTPAPIPTPTTTDIPTTTTTTSPTPTPTPTHTCHREGFNADPNGDCTVFYECHQEDGKWRVWEFHCAPGTVFVEDLQGCDFPDLHPPCPLMPTLPPRASGNVPSYLTLLSLSRGNLHRTLLPTLSPPLPTLSRGNVPSSTPLPTLSSRDMYGSPLLPALSNGNVATTTLSPNTGDNFPDNAFSPHTNVLNYDDDTNPSNSQSSNDSSNSLTSQNNSSSPYSSTNTFSSTSSSSFHYINSVWDPERKAKWMKTYRALMEEGMLEKDEGESNTV</sequence>
<feature type="domain" description="GH18" evidence="16">
    <location>
        <begin position="72"/>
        <end position="444"/>
    </location>
</feature>
<dbReference type="CDD" id="cd02872">
    <property type="entry name" value="GH18_chitolectin_chitotriosidase"/>
    <property type="match status" value="1"/>
</dbReference>
<dbReference type="InterPro" id="IPR001579">
    <property type="entry name" value="Glyco_hydro_18_chit_AS"/>
</dbReference>
<dbReference type="InterPro" id="IPR002557">
    <property type="entry name" value="Chitin-bd_dom"/>
</dbReference>
<evidence type="ECO:0000256" key="7">
    <source>
        <dbReference type="ARBA" id="ARBA00023024"/>
    </source>
</evidence>
<dbReference type="Proteomes" id="UP001286313">
    <property type="component" value="Unassembled WGS sequence"/>
</dbReference>
<proteinExistence type="inferred from homology"/>
<evidence type="ECO:0000256" key="13">
    <source>
        <dbReference type="SAM" id="MobiDB-lite"/>
    </source>
</evidence>
<comment type="catalytic activity">
    <reaction evidence="1">
        <text>Random endo-hydrolysis of N-acetyl-beta-D-glucosaminide (1-&gt;4)-beta-linkages in chitin and chitodextrins.</text>
        <dbReference type="EC" id="3.2.1.14"/>
    </reaction>
</comment>
<feature type="compositionally biased region" description="Low complexity" evidence="13">
    <location>
        <begin position="872"/>
        <end position="908"/>
    </location>
</feature>
<evidence type="ECO:0000256" key="1">
    <source>
        <dbReference type="ARBA" id="ARBA00000822"/>
    </source>
</evidence>
<accession>A0AAE1EX49</accession>
<feature type="compositionally biased region" description="Basic and acidic residues" evidence="13">
    <location>
        <begin position="457"/>
        <end position="495"/>
    </location>
</feature>